<organism evidence="10 11">
    <name type="scientific">Agreia pratensis</name>
    <dbReference type="NCBI Taxonomy" id="150121"/>
    <lineage>
        <taxon>Bacteria</taxon>
        <taxon>Bacillati</taxon>
        <taxon>Actinomycetota</taxon>
        <taxon>Actinomycetes</taxon>
        <taxon>Micrococcales</taxon>
        <taxon>Microbacteriaceae</taxon>
        <taxon>Agreia</taxon>
    </lineage>
</organism>
<dbReference type="PROSITE" id="PS00197">
    <property type="entry name" value="2FE2S_FER_1"/>
    <property type="match status" value="1"/>
</dbReference>
<keyword evidence="10" id="KW-0223">Dioxygenase</keyword>
<evidence type="ECO:0000256" key="4">
    <source>
        <dbReference type="ARBA" id="ARBA00022723"/>
    </source>
</evidence>
<evidence type="ECO:0000313" key="10">
    <source>
        <dbReference type="EMBL" id="SMG45811.1"/>
    </source>
</evidence>
<evidence type="ECO:0000259" key="9">
    <source>
        <dbReference type="PROSITE" id="PS51384"/>
    </source>
</evidence>
<dbReference type="Gene3D" id="2.40.30.10">
    <property type="entry name" value="Translation factors"/>
    <property type="match status" value="1"/>
</dbReference>
<dbReference type="PANTHER" id="PTHR47354">
    <property type="entry name" value="NADH OXIDOREDUCTASE HCR"/>
    <property type="match status" value="1"/>
</dbReference>
<keyword evidence="6" id="KW-0408">Iron</keyword>
<keyword evidence="4" id="KW-0479">Metal-binding</keyword>
<dbReference type="PROSITE" id="PS51085">
    <property type="entry name" value="2FE2S_FER_2"/>
    <property type="match status" value="1"/>
</dbReference>
<proteinExistence type="predicted"/>
<dbReference type="InterPro" id="IPR006058">
    <property type="entry name" value="2Fe2S_fd_BS"/>
</dbReference>
<gene>
    <name evidence="10" type="ORF">SAMN06296010_3050</name>
</gene>
<keyword evidence="5" id="KW-0560">Oxidoreductase</keyword>
<dbReference type="InterPro" id="IPR001709">
    <property type="entry name" value="Flavoprot_Pyr_Nucl_cyt_Rdtase"/>
</dbReference>
<evidence type="ECO:0000256" key="2">
    <source>
        <dbReference type="ARBA" id="ARBA00022630"/>
    </source>
</evidence>
<keyword evidence="7" id="KW-0411">Iron-sulfur</keyword>
<feature type="domain" description="2Fe-2S ferredoxin-type" evidence="8">
    <location>
        <begin position="242"/>
        <end position="330"/>
    </location>
</feature>
<evidence type="ECO:0000256" key="5">
    <source>
        <dbReference type="ARBA" id="ARBA00023002"/>
    </source>
</evidence>
<dbReference type="CDD" id="cd06185">
    <property type="entry name" value="PDR_like"/>
    <property type="match status" value="1"/>
</dbReference>
<evidence type="ECO:0000259" key="8">
    <source>
        <dbReference type="PROSITE" id="PS51085"/>
    </source>
</evidence>
<dbReference type="OrthoDB" id="9796486at2"/>
<protein>
    <submittedName>
        <fullName evidence="10">Phthalate 4,5-dioxygenase reductase subunit</fullName>
    </submittedName>
</protein>
<dbReference type="Pfam" id="PF00111">
    <property type="entry name" value="Fer2"/>
    <property type="match status" value="1"/>
</dbReference>
<dbReference type="GO" id="GO:0046872">
    <property type="term" value="F:metal ion binding"/>
    <property type="evidence" value="ECO:0007669"/>
    <property type="project" value="UniProtKB-KW"/>
</dbReference>
<comment type="cofactor">
    <cofactor evidence="1">
        <name>FAD</name>
        <dbReference type="ChEBI" id="CHEBI:57692"/>
    </cofactor>
</comment>
<dbReference type="Gene3D" id="3.40.50.80">
    <property type="entry name" value="Nucleotide-binding domain of ferredoxin-NADP reductase (FNR) module"/>
    <property type="match status" value="1"/>
</dbReference>
<dbReference type="InterPro" id="IPR050415">
    <property type="entry name" value="MRET"/>
</dbReference>
<feature type="domain" description="FAD-binding FR-type" evidence="9">
    <location>
        <begin position="11"/>
        <end position="113"/>
    </location>
</feature>
<evidence type="ECO:0000256" key="3">
    <source>
        <dbReference type="ARBA" id="ARBA00022714"/>
    </source>
</evidence>
<keyword evidence="3" id="KW-0001">2Fe-2S</keyword>
<dbReference type="InterPro" id="IPR017938">
    <property type="entry name" value="Riboflavin_synthase-like_b-brl"/>
</dbReference>
<dbReference type="SUPFAM" id="SSF52343">
    <property type="entry name" value="Ferredoxin reductase-like, C-terminal NADP-linked domain"/>
    <property type="match status" value="1"/>
</dbReference>
<dbReference type="STRING" id="150121.SAMN06296010_3050"/>
<keyword evidence="2" id="KW-0285">Flavoprotein</keyword>
<dbReference type="GO" id="GO:0051213">
    <property type="term" value="F:dioxygenase activity"/>
    <property type="evidence" value="ECO:0007669"/>
    <property type="project" value="UniProtKB-KW"/>
</dbReference>
<dbReference type="SUPFAM" id="SSF63380">
    <property type="entry name" value="Riboflavin synthase domain-like"/>
    <property type="match status" value="1"/>
</dbReference>
<dbReference type="PROSITE" id="PS51384">
    <property type="entry name" value="FAD_FR"/>
    <property type="match status" value="1"/>
</dbReference>
<dbReference type="InterPro" id="IPR039261">
    <property type="entry name" value="FNR_nucleotide-bd"/>
</dbReference>
<dbReference type="InterPro" id="IPR017927">
    <property type="entry name" value="FAD-bd_FR_type"/>
</dbReference>
<evidence type="ECO:0000256" key="1">
    <source>
        <dbReference type="ARBA" id="ARBA00001974"/>
    </source>
</evidence>
<name>A0A1X7KW71_9MICO</name>
<dbReference type="InterPro" id="IPR001041">
    <property type="entry name" value="2Fe-2S_ferredoxin-type"/>
</dbReference>
<dbReference type="Proteomes" id="UP000193244">
    <property type="component" value="Unassembled WGS sequence"/>
</dbReference>
<keyword evidence="11" id="KW-1185">Reference proteome</keyword>
<evidence type="ECO:0000313" key="11">
    <source>
        <dbReference type="Proteomes" id="UP000193244"/>
    </source>
</evidence>
<dbReference type="PANTHER" id="PTHR47354:SF1">
    <property type="entry name" value="CARNITINE MONOOXYGENASE REDUCTASE SUBUNIT"/>
    <property type="match status" value="1"/>
</dbReference>
<reference evidence="11" key="1">
    <citation type="submission" date="2017-04" db="EMBL/GenBank/DDBJ databases">
        <authorList>
            <person name="Varghese N."/>
            <person name="Submissions S."/>
        </authorList>
    </citation>
    <scope>NUCLEOTIDE SEQUENCE [LARGE SCALE GENOMIC DNA]</scope>
    <source>
        <strain evidence="11">VKM Ac-2510</strain>
    </source>
</reference>
<dbReference type="Gene3D" id="3.10.20.30">
    <property type="match status" value="1"/>
</dbReference>
<evidence type="ECO:0000256" key="7">
    <source>
        <dbReference type="ARBA" id="ARBA00023014"/>
    </source>
</evidence>
<dbReference type="InterPro" id="IPR012675">
    <property type="entry name" value="Beta-grasp_dom_sf"/>
</dbReference>
<dbReference type="SUPFAM" id="SSF54292">
    <property type="entry name" value="2Fe-2S ferredoxin-like"/>
    <property type="match status" value="1"/>
</dbReference>
<sequence length="330" mass="36105">MSANGATHDSGADQTVVVSARRMLTADVCEFELRRVDGALFEPAEPGSHITVHTPSGDARSYSLTSDVSDRSRRVIAVRRDGNGRGGSRSMVDEVCRGDELVISPARNAFELMVASSYLLVAAGIGITPIRAMLIELRRRRVTDVQLVYLSRSREDTPYLDELAKLVAFDEIDGVTQPMTLHHRALHGAFEWWPLLVTPGERHLYVCGPESLQNELRALTMHWRPSRVHMEDFAGVSAFGEISMPFEVDWQPTTARIPVSSDQTMLAALEGAGIDVDSSCGSGTCGTCRLRLVEGEADHRDVVLSESEQADFVMPCVSRAVSARLVVAPL</sequence>
<dbReference type="AlphaFoldDB" id="A0A1X7KW71"/>
<accession>A0A1X7KW71</accession>
<dbReference type="PRINTS" id="PR00409">
    <property type="entry name" value="PHDIOXRDTASE"/>
</dbReference>
<dbReference type="PRINTS" id="PR00371">
    <property type="entry name" value="FPNCR"/>
</dbReference>
<evidence type="ECO:0000256" key="6">
    <source>
        <dbReference type="ARBA" id="ARBA00023004"/>
    </source>
</evidence>
<dbReference type="CDD" id="cd00207">
    <property type="entry name" value="fer2"/>
    <property type="match status" value="1"/>
</dbReference>
<dbReference type="RefSeq" id="WP_085487541.1">
    <property type="nucleotide sequence ID" value="NZ_FXAY01000005.1"/>
</dbReference>
<dbReference type="EMBL" id="FXAY01000005">
    <property type="protein sequence ID" value="SMG45811.1"/>
    <property type="molecule type" value="Genomic_DNA"/>
</dbReference>
<dbReference type="InterPro" id="IPR036010">
    <property type="entry name" value="2Fe-2S_ferredoxin-like_sf"/>
</dbReference>
<dbReference type="GO" id="GO:0051537">
    <property type="term" value="F:2 iron, 2 sulfur cluster binding"/>
    <property type="evidence" value="ECO:0007669"/>
    <property type="project" value="UniProtKB-KW"/>
</dbReference>